<keyword evidence="2" id="KW-0479">Metal-binding</keyword>
<proteinExistence type="inferred from homology"/>
<accession>A0A933GQ36</accession>
<dbReference type="Proteomes" id="UP000772181">
    <property type="component" value="Unassembled WGS sequence"/>
</dbReference>
<keyword evidence="3" id="KW-0408">Iron</keyword>
<gene>
    <name evidence="5" type="ORF">HY730_09475</name>
</gene>
<protein>
    <submittedName>
        <fullName evidence="5">2-hydroxyacyl-CoA dehydratase</fullName>
    </submittedName>
</protein>
<evidence type="ECO:0000256" key="1">
    <source>
        <dbReference type="ARBA" id="ARBA00005806"/>
    </source>
</evidence>
<organism evidence="5 6">
    <name type="scientific">Tectimicrobiota bacterium</name>
    <dbReference type="NCBI Taxonomy" id="2528274"/>
    <lineage>
        <taxon>Bacteria</taxon>
        <taxon>Pseudomonadati</taxon>
        <taxon>Nitrospinota/Tectimicrobiota group</taxon>
        <taxon>Candidatus Tectimicrobiota</taxon>
    </lineage>
</organism>
<dbReference type="InterPro" id="IPR010327">
    <property type="entry name" value="FldB/FldC_alpha/beta"/>
</dbReference>
<evidence type="ECO:0000256" key="4">
    <source>
        <dbReference type="ARBA" id="ARBA00023014"/>
    </source>
</evidence>
<comment type="caution">
    <text evidence="5">The sequence shown here is derived from an EMBL/GenBank/DDBJ whole genome shotgun (WGS) entry which is preliminary data.</text>
</comment>
<dbReference type="Gene3D" id="3.40.50.11900">
    <property type="match status" value="1"/>
</dbReference>
<reference evidence="5" key="1">
    <citation type="submission" date="2020-07" db="EMBL/GenBank/DDBJ databases">
        <title>Huge and variable diversity of episymbiotic CPR bacteria and DPANN archaea in groundwater ecosystems.</title>
        <authorList>
            <person name="He C.Y."/>
            <person name="Keren R."/>
            <person name="Whittaker M."/>
            <person name="Farag I.F."/>
            <person name="Doudna J."/>
            <person name="Cate J.H.D."/>
            <person name="Banfield J.F."/>
        </authorList>
    </citation>
    <scope>NUCLEOTIDE SEQUENCE</scope>
    <source>
        <strain evidence="5">NC_groundwater_1482_Ag_S-0.65um_47_24</strain>
    </source>
</reference>
<dbReference type="AlphaFoldDB" id="A0A933GQ36"/>
<dbReference type="Pfam" id="PF06050">
    <property type="entry name" value="HGD-D"/>
    <property type="match status" value="1"/>
</dbReference>
<dbReference type="PANTHER" id="PTHR30548:SF5">
    <property type="entry name" value="SUBUNIT OF OXYGEN-SENSITIVE 2-HYDROXYISOCAPROYL-COA DEHYDRATASE"/>
    <property type="match status" value="1"/>
</dbReference>
<dbReference type="PANTHER" id="PTHR30548">
    <property type="entry name" value="2-HYDROXYGLUTARYL-COA DEHYDRATASE, D-COMPONENT-RELATED"/>
    <property type="match status" value="1"/>
</dbReference>
<evidence type="ECO:0000313" key="6">
    <source>
        <dbReference type="Proteomes" id="UP000772181"/>
    </source>
</evidence>
<evidence type="ECO:0000256" key="3">
    <source>
        <dbReference type="ARBA" id="ARBA00023004"/>
    </source>
</evidence>
<dbReference type="EMBL" id="JACQWF010000411">
    <property type="protein sequence ID" value="MBI4596585.1"/>
    <property type="molecule type" value="Genomic_DNA"/>
</dbReference>
<evidence type="ECO:0000256" key="2">
    <source>
        <dbReference type="ARBA" id="ARBA00022723"/>
    </source>
</evidence>
<sequence length="378" mass="43151">MEAILKIFESILEDPGRYLAHWKEQNDNRIIGCLPMHFPEEIIHAAGMLPVIIWESPEPFSAANTHIPTFFCGVVRSVIDMTLKDKLGFLDGLVFPDTCLQVRGIKNIIHWNFKCDFQDLLYLPPNLRRPSDAEFLRKELNRFKGSLESFVGHEITDEALWQSIGVYNRSRALLRELYDLRRENPGLLKAKEVLAIVFSSMLMPKEEHNRLLSEFLSGIRPKTPMNGSGVKLILAGSLCEAPKVDLLDMLEELGAVVVDDDIYMGSRYFIQDVGLDGPPLEALARHYEGMMARCPSRIDPQNHWGPYLVEMVRKSKAQGVINWMVKYCEPHNLWYPDVKWTLKEAGIPEFLLETEHEIMSLGQIKTRLAAFVEMIGGV</sequence>
<dbReference type="Gene3D" id="1.20.1270.370">
    <property type="match status" value="1"/>
</dbReference>
<evidence type="ECO:0000313" key="5">
    <source>
        <dbReference type="EMBL" id="MBI4596585.1"/>
    </source>
</evidence>
<keyword evidence="4" id="KW-0411">Iron-sulfur</keyword>
<dbReference type="Gene3D" id="3.40.50.11890">
    <property type="match status" value="1"/>
</dbReference>
<comment type="similarity">
    <text evidence="1">Belongs to the FldB/FldC dehydratase alpha/beta subunit family.</text>
</comment>
<dbReference type="GO" id="GO:0046872">
    <property type="term" value="F:metal ion binding"/>
    <property type="evidence" value="ECO:0007669"/>
    <property type="project" value="UniProtKB-KW"/>
</dbReference>
<name>A0A933GQ36_UNCTE</name>
<dbReference type="GO" id="GO:0051536">
    <property type="term" value="F:iron-sulfur cluster binding"/>
    <property type="evidence" value="ECO:0007669"/>
    <property type="project" value="UniProtKB-KW"/>
</dbReference>